<keyword evidence="1" id="KW-0472">Membrane</keyword>
<gene>
    <name evidence="2" type="ORF">BEWA_002790</name>
</gene>
<dbReference type="AlphaFoldDB" id="L0AZ58"/>
<dbReference type="Proteomes" id="UP000031512">
    <property type="component" value="Chromosome 3"/>
</dbReference>
<reference evidence="2 3" key="1">
    <citation type="journal article" date="2012" name="BMC Genomics">
        <title>Comparative genomic analysis and phylogenetic position of Theileria equi.</title>
        <authorList>
            <person name="Kappmeyer L.S."/>
            <person name="Thiagarajan M."/>
            <person name="Herndon D.R."/>
            <person name="Ramsay J.D."/>
            <person name="Caler E."/>
            <person name="Djikeng A."/>
            <person name="Gillespie J.J."/>
            <person name="Lau A.O."/>
            <person name="Roalson E.H."/>
            <person name="Silva J.C."/>
            <person name="Silva M.G."/>
            <person name="Suarez C.E."/>
            <person name="Ueti M.W."/>
            <person name="Nene V.M."/>
            <person name="Mealey R.H."/>
            <person name="Knowles D.P."/>
            <person name="Brayton K.A."/>
        </authorList>
    </citation>
    <scope>NUCLEOTIDE SEQUENCE [LARGE SCALE GENOMIC DNA]</scope>
    <source>
        <strain evidence="2 3">WA</strain>
    </source>
</reference>
<dbReference type="KEGG" id="beq:BEWA_002790"/>
<proteinExistence type="predicted"/>
<accession>L0AZ58</accession>
<organism evidence="2 3">
    <name type="scientific">Theileria equi strain WA</name>
    <dbReference type="NCBI Taxonomy" id="1537102"/>
    <lineage>
        <taxon>Eukaryota</taxon>
        <taxon>Sar</taxon>
        <taxon>Alveolata</taxon>
        <taxon>Apicomplexa</taxon>
        <taxon>Aconoidasida</taxon>
        <taxon>Piroplasmida</taxon>
        <taxon>Theileriidae</taxon>
        <taxon>Theileria</taxon>
    </lineage>
</organism>
<dbReference type="OrthoDB" id="439796at2759"/>
<dbReference type="eggNOG" id="ENOG502S8Y6">
    <property type="taxonomic scope" value="Eukaryota"/>
</dbReference>
<feature type="transmembrane region" description="Helical" evidence="1">
    <location>
        <begin position="74"/>
        <end position="91"/>
    </location>
</feature>
<dbReference type="EMBL" id="CP001670">
    <property type="protein sequence ID" value="AFZ80872.1"/>
    <property type="molecule type" value="Genomic_DNA"/>
</dbReference>
<feature type="transmembrane region" description="Helical" evidence="1">
    <location>
        <begin position="20"/>
        <end position="40"/>
    </location>
</feature>
<dbReference type="GeneID" id="15805386"/>
<protein>
    <submittedName>
        <fullName evidence="2">Membrane protein, putative</fullName>
    </submittedName>
</protein>
<keyword evidence="1" id="KW-1133">Transmembrane helix</keyword>
<dbReference type="RefSeq" id="XP_004830538.1">
    <property type="nucleotide sequence ID" value="XM_004830481.1"/>
</dbReference>
<sequence>MAGSDSKHKSSSLVDLTRFLDSGILTLFTIFLSCTFLFMFGELLKLVAKLEFPNDQVFKRALGKLFPFRKSYDFNLTHSLLFSLCIILLSLRRSG</sequence>
<keyword evidence="1" id="KW-0812">Transmembrane</keyword>
<evidence type="ECO:0000313" key="2">
    <source>
        <dbReference type="EMBL" id="AFZ80872.1"/>
    </source>
</evidence>
<dbReference type="PROSITE" id="PS51257">
    <property type="entry name" value="PROKAR_LIPOPROTEIN"/>
    <property type="match status" value="1"/>
</dbReference>
<evidence type="ECO:0000313" key="3">
    <source>
        <dbReference type="Proteomes" id="UP000031512"/>
    </source>
</evidence>
<keyword evidence="3" id="KW-1185">Reference proteome</keyword>
<name>L0AZ58_THEEQ</name>
<evidence type="ECO:0000256" key="1">
    <source>
        <dbReference type="SAM" id="Phobius"/>
    </source>
</evidence>
<dbReference type="VEuPathDB" id="PiroplasmaDB:BEWA_002790"/>